<comment type="caution">
    <text evidence="2">The sequence shown here is derived from an EMBL/GenBank/DDBJ whole genome shotgun (WGS) entry which is preliminary data.</text>
</comment>
<proteinExistence type="predicted"/>
<keyword evidence="3" id="KW-1185">Reference proteome</keyword>
<dbReference type="InterPro" id="IPR000182">
    <property type="entry name" value="GNAT_dom"/>
</dbReference>
<dbReference type="InterPro" id="IPR016181">
    <property type="entry name" value="Acyl_CoA_acyltransferase"/>
</dbReference>
<sequence length="195" mass="21042">MTDMIELIAPDAARYDDWSAMLREFRDATTDSRGDHWVCAGGMDGSGFFAGTDVDITSDGFAAYVEDCARQGNTMWPPHTGLVHCSYFWIVDDGALVGHLALRHALNEFLYELGGHIGYSVRPAARGRGIAKEALKLGLAEAAALDIDPVLVCCAQTNGASRAVIEACGGQLEDVREDSRRYWFGDGPRPTGPTA</sequence>
<feature type="domain" description="N-acetyltransferase" evidence="1">
    <location>
        <begin position="23"/>
        <end position="189"/>
    </location>
</feature>
<evidence type="ECO:0000313" key="3">
    <source>
        <dbReference type="Proteomes" id="UP001501288"/>
    </source>
</evidence>
<dbReference type="PANTHER" id="PTHR39173:SF1">
    <property type="entry name" value="ACETYLTRANSFERASE"/>
    <property type="match status" value="1"/>
</dbReference>
<dbReference type="PANTHER" id="PTHR39173">
    <property type="entry name" value="ACETYLTRANSFERASE"/>
    <property type="match status" value="1"/>
</dbReference>
<dbReference type="CDD" id="cd04301">
    <property type="entry name" value="NAT_SF"/>
    <property type="match status" value="1"/>
</dbReference>
<dbReference type="SUPFAM" id="SSF55729">
    <property type="entry name" value="Acyl-CoA N-acyltransferases (Nat)"/>
    <property type="match status" value="1"/>
</dbReference>
<organism evidence="2 3">
    <name type="scientific">Dermacoccus barathri</name>
    <dbReference type="NCBI Taxonomy" id="322601"/>
    <lineage>
        <taxon>Bacteria</taxon>
        <taxon>Bacillati</taxon>
        <taxon>Actinomycetota</taxon>
        <taxon>Actinomycetes</taxon>
        <taxon>Micrococcales</taxon>
        <taxon>Dermacoccaceae</taxon>
        <taxon>Dermacoccus</taxon>
    </lineage>
</organism>
<dbReference type="RefSeq" id="WP_346029470.1">
    <property type="nucleotide sequence ID" value="NZ_BAAANV010000013.1"/>
</dbReference>
<name>A0ABN2B4G6_9MICO</name>
<evidence type="ECO:0000259" key="1">
    <source>
        <dbReference type="PROSITE" id="PS51186"/>
    </source>
</evidence>
<dbReference type="PROSITE" id="PS51186">
    <property type="entry name" value="GNAT"/>
    <property type="match status" value="1"/>
</dbReference>
<gene>
    <name evidence="2" type="ORF">GCM10009762_03290</name>
</gene>
<protein>
    <submittedName>
        <fullName evidence="2">GNAT family N-acetyltransferase</fullName>
    </submittedName>
</protein>
<dbReference type="Proteomes" id="UP001501288">
    <property type="component" value="Unassembled WGS sequence"/>
</dbReference>
<evidence type="ECO:0000313" key="2">
    <source>
        <dbReference type="EMBL" id="GAA1532720.1"/>
    </source>
</evidence>
<dbReference type="Gene3D" id="3.40.630.30">
    <property type="match status" value="1"/>
</dbReference>
<dbReference type="Pfam" id="PF13302">
    <property type="entry name" value="Acetyltransf_3"/>
    <property type="match status" value="1"/>
</dbReference>
<dbReference type="EMBL" id="BAAANV010000013">
    <property type="protein sequence ID" value="GAA1532720.1"/>
    <property type="molecule type" value="Genomic_DNA"/>
</dbReference>
<accession>A0ABN2B4G6</accession>
<reference evidence="2 3" key="1">
    <citation type="journal article" date="2019" name="Int. J. Syst. Evol. Microbiol.">
        <title>The Global Catalogue of Microorganisms (GCM) 10K type strain sequencing project: providing services to taxonomists for standard genome sequencing and annotation.</title>
        <authorList>
            <consortium name="The Broad Institute Genomics Platform"/>
            <consortium name="The Broad Institute Genome Sequencing Center for Infectious Disease"/>
            <person name="Wu L."/>
            <person name="Ma J."/>
        </authorList>
    </citation>
    <scope>NUCLEOTIDE SEQUENCE [LARGE SCALE GENOMIC DNA]</scope>
    <source>
        <strain evidence="2 3">JCM 14588</strain>
    </source>
</reference>